<organism evidence="4 5">
    <name type="scientific">Patella caerulea</name>
    <name type="common">Rayed Mediterranean limpet</name>
    <dbReference type="NCBI Taxonomy" id="87958"/>
    <lineage>
        <taxon>Eukaryota</taxon>
        <taxon>Metazoa</taxon>
        <taxon>Spiralia</taxon>
        <taxon>Lophotrochozoa</taxon>
        <taxon>Mollusca</taxon>
        <taxon>Gastropoda</taxon>
        <taxon>Patellogastropoda</taxon>
        <taxon>Patelloidea</taxon>
        <taxon>Patellidae</taxon>
        <taxon>Patella</taxon>
    </lineage>
</organism>
<feature type="domain" description="EF-hand" evidence="3">
    <location>
        <begin position="10"/>
        <end position="45"/>
    </location>
</feature>
<comment type="caution">
    <text evidence="4">The sequence shown here is derived from an EMBL/GenBank/DDBJ whole genome shotgun (WGS) entry which is preliminary data.</text>
</comment>
<protein>
    <recommendedName>
        <fullName evidence="3">EF-hand domain-containing protein</fullName>
    </recommendedName>
</protein>
<dbReference type="Gene3D" id="1.10.238.10">
    <property type="entry name" value="EF-hand"/>
    <property type="match status" value="2"/>
</dbReference>
<evidence type="ECO:0000313" key="4">
    <source>
        <dbReference type="EMBL" id="KAK6173386.1"/>
    </source>
</evidence>
<feature type="domain" description="EF-hand" evidence="3">
    <location>
        <begin position="46"/>
        <end position="81"/>
    </location>
</feature>
<dbReference type="PANTHER" id="PTHR23048">
    <property type="entry name" value="MYOSIN LIGHT CHAIN 1, 3"/>
    <property type="match status" value="1"/>
</dbReference>
<dbReference type="InterPro" id="IPR002048">
    <property type="entry name" value="EF_hand_dom"/>
</dbReference>
<keyword evidence="1" id="KW-0677">Repeat</keyword>
<feature type="domain" description="EF-hand" evidence="3">
    <location>
        <begin position="84"/>
        <end position="119"/>
    </location>
</feature>
<dbReference type="AlphaFoldDB" id="A0AAN8J9C0"/>
<dbReference type="InterPro" id="IPR018247">
    <property type="entry name" value="EF_Hand_1_Ca_BS"/>
</dbReference>
<dbReference type="InterPro" id="IPR011992">
    <property type="entry name" value="EF-hand-dom_pair"/>
</dbReference>
<gene>
    <name evidence="4" type="ORF">SNE40_016848</name>
</gene>
<dbReference type="CDD" id="cd00051">
    <property type="entry name" value="EFh"/>
    <property type="match status" value="2"/>
</dbReference>
<sequence>MAFCEGLTKLEAQEMKEAFDLFDMNGDKRICSKELGSVLRAIGLNPTEKSLKEMLVKFDKNNSGFIDYDEYLECLDNFTCSSQEIEVQLRQAFLFFDKDKNGQLSIKELQNVLVSMGEPLSYKETADILKLADTNHDGKLDADEFTKFLCEKV</sequence>
<evidence type="ECO:0000313" key="5">
    <source>
        <dbReference type="Proteomes" id="UP001347796"/>
    </source>
</evidence>
<dbReference type="FunFam" id="1.10.238.10:FF:000178">
    <property type="entry name" value="Calmodulin-2 A"/>
    <property type="match status" value="1"/>
</dbReference>
<keyword evidence="2" id="KW-0106">Calcium</keyword>
<keyword evidence="5" id="KW-1185">Reference proteome</keyword>
<dbReference type="GO" id="GO:0016460">
    <property type="term" value="C:myosin II complex"/>
    <property type="evidence" value="ECO:0007669"/>
    <property type="project" value="TreeGrafter"/>
</dbReference>
<dbReference type="GO" id="GO:0005509">
    <property type="term" value="F:calcium ion binding"/>
    <property type="evidence" value="ECO:0007669"/>
    <property type="project" value="InterPro"/>
</dbReference>
<feature type="domain" description="EF-hand" evidence="3">
    <location>
        <begin position="120"/>
        <end position="153"/>
    </location>
</feature>
<dbReference type="PROSITE" id="PS50222">
    <property type="entry name" value="EF_HAND_2"/>
    <property type="match status" value="4"/>
</dbReference>
<dbReference type="PANTHER" id="PTHR23048:SF0">
    <property type="entry name" value="CALMODULIN LIKE 3"/>
    <property type="match status" value="1"/>
</dbReference>
<proteinExistence type="predicted"/>
<reference evidence="4 5" key="1">
    <citation type="submission" date="2024-01" db="EMBL/GenBank/DDBJ databases">
        <title>The genome of the rayed Mediterranean limpet Patella caerulea (Linnaeus, 1758).</title>
        <authorList>
            <person name="Anh-Thu Weber A."/>
            <person name="Halstead-Nussloch G."/>
        </authorList>
    </citation>
    <scope>NUCLEOTIDE SEQUENCE [LARGE SCALE GENOMIC DNA]</scope>
    <source>
        <strain evidence="4">AATW-2023a</strain>
        <tissue evidence="4">Whole specimen</tissue>
    </source>
</reference>
<evidence type="ECO:0000256" key="1">
    <source>
        <dbReference type="ARBA" id="ARBA00022737"/>
    </source>
</evidence>
<evidence type="ECO:0000259" key="3">
    <source>
        <dbReference type="PROSITE" id="PS50222"/>
    </source>
</evidence>
<dbReference type="Pfam" id="PF13499">
    <property type="entry name" value="EF-hand_7"/>
    <property type="match status" value="2"/>
</dbReference>
<dbReference type="EMBL" id="JAZGQO010000011">
    <property type="protein sequence ID" value="KAK6173386.1"/>
    <property type="molecule type" value="Genomic_DNA"/>
</dbReference>
<accession>A0AAN8J9C0</accession>
<evidence type="ECO:0000256" key="2">
    <source>
        <dbReference type="ARBA" id="ARBA00022837"/>
    </source>
</evidence>
<dbReference type="PROSITE" id="PS00018">
    <property type="entry name" value="EF_HAND_1"/>
    <property type="match status" value="4"/>
</dbReference>
<dbReference type="SMART" id="SM00054">
    <property type="entry name" value="EFh"/>
    <property type="match status" value="4"/>
</dbReference>
<dbReference type="InterPro" id="IPR050230">
    <property type="entry name" value="CALM/Myosin/TropC-like"/>
</dbReference>
<name>A0AAN8J9C0_PATCE</name>
<dbReference type="Proteomes" id="UP001347796">
    <property type="component" value="Unassembled WGS sequence"/>
</dbReference>
<dbReference type="SUPFAM" id="SSF47473">
    <property type="entry name" value="EF-hand"/>
    <property type="match status" value="1"/>
</dbReference>